<evidence type="ECO:0000313" key="1">
    <source>
        <dbReference type="EMBL" id="RKG87104.1"/>
    </source>
</evidence>
<organism evidence="1 2">
    <name type="scientific">Corallococcus terminator</name>
    <dbReference type="NCBI Taxonomy" id="2316733"/>
    <lineage>
        <taxon>Bacteria</taxon>
        <taxon>Pseudomonadati</taxon>
        <taxon>Myxococcota</taxon>
        <taxon>Myxococcia</taxon>
        <taxon>Myxococcales</taxon>
        <taxon>Cystobacterineae</taxon>
        <taxon>Myxococcaceae</taxon>
        <taxon>Corallococcus</taxon>
    </lineage>
</organism>
<keyword evidence="2" id="KW-1185">Reference proteome</keyword>
<dbReference type="OrthoDB" id="9800495at2"/>
<name>A0A3A8J4J0_9BACT</name>
<proteinExistence type="predicted"/>
<dbReference type="EMBL" id="RAVZ01000103">
    <property type="protein sequence ID" value="RKG87104.1"/>
    <property type="molecule type" value="Genomic_DNA"/>
</dbReference>
<evidence type="ECO:0000313" key="2">
    <source>
        <dbReference type="Proteomes" id="UP000268094"/>
    </source>
</evidence>
<gene>
    <name evidence="1" type="ORF">D7V88_16670</name>
</gene>
<comment type="caution">
    <text evidence="1">The sequence shown here is derived from an EMBL/GenBank/DDBJ whole genome shotgun (WGS) entry which is preliminary data.</text>
</comment>
<accession>A0A3A8J4J0</accession>
<sequence>MFDAGIARAFFDSYLDGREHAMAIAVKNPKRYAKPKNLEDVSGSTTPPQSFQYLAAKAEV</sequence>
<protein>
    <submittedName>
        <fullName evidence="1">Uncharacterized protein</fullName>
    </submittedName>
</protein>
<reference evidence="2" key="1">
    <citation type="submission" date="2018-09" db="EMBL/GenBank/DDBJ databases">
        <authorList>
            <person name="Livingstone P.G."/>
            <person name="Whitworth D.E."/>
        </authorList>
    </citation>
    <scope>NUCLEOTIDE SEQUENCE [LARGE SCALE GENOMIC DNA]</scope>
    <source>
        <strain evidence="2">CA054A</strain>
    </source>
</reference>
<dbReference type="AlphaFoldDB" id="A0A3A8J4J0"/>
<dbReference type="RefSeq" id="WP_120541628.1">
    <property type="nucleotide sequence ID" value="NZ_RAVZ01000103.1"/>
</dbReference>
<dbReference type="Proteomes" id="UP000268094">
    <property type="component" value="Unassembled WGS sequence"/>
</dbReference>